<keyword evidence="16" id="KW-1185">Reference proteome</keyword>
<feature type="transmembrane region" description="Helical" evidence="12">
    <location>
        <begin position="834"/>
        <end position="859"/>
    </location>
</feature>
<dbReference type="PROSITE" id="PS00211">
    <property type="entry name" value="ABC_TRANSPORTER_1"/>
    <property type="match status" value="2"/>
</dbReference>
<dbReference type="InterPro" id="IPR036640">
    <property type="entry name" value="ABC1_TM_sf"/>
</dbReference>
<dbReference type="GO" id="GO:0015421">
    <property type="term" value="F:ABC-type oligopeptide transporter activity"/>
    <property type="evidence" value="ECO:0007669"/>
    <property type="project" value="TreeGrafter"/>
</dbReference>
<evidence type="ECO:0000256" key="11">
    <source>
        <dbReference type="SAM" id="MobiDB-lite"/>
    </source>
</evidence>
<dbReference type="InterPro" id="IPR017871">
    <property type="entry name" value="ABC_transporter-like_CS"/>
</dbReference>
<feature type="transmembrane region" description="Helical" evidence="12">
    <location>
        <begin position="150"/>
        <end position="173"/>
    </location>
</feature>
<reference evidence="16" key="1">
    <citation type="journal article" date="2019" name="Nat. Commun.">
        <title>Expansion of phycobilisome linker gene families in mesophilic red algae.</title>
        <authorList>
            <person name="Lee J."/>
            <person name="Kim D."/>
            <person name="Bhattacharya D."/>
            <person name="Yoon H.S."/>
        </authorList>
    </citation>
    <scope>NUCLEOTIDE SEQUENCE [LARGE SCALE GENOMIC DNA]</scope>
    <source>
        <strain evidence="16">CCMP 1328</strain>
    </source>
</reference>
<dbReference type="Pfam" id="PF00005">
    <property type="entry name" value="ABC_tran"/>
    <property type="match status" value="2"/>
</dbReference>
<dbReference type="EMBL" id="VRMN01000002">
    <property type="protein sequence ID" value="KAA8497019.1"/>
    <property type="molecule type" value="Genomic_DNA"/>
</dbReference>
<dbReference type="InterPro" id="IPR011527">
    <property type="entry name" value="ABC1_TM_dom"/>
</dbReference>
<feature type="domain" description="ABC transporter" evidence="13">
    <location>
        <begin position="1117"/>
        <end position="1358"/>
    </location>
</feature>
<keyword evidence="7" id="KW-0547">Nucleotide-binding</keyword>
<dbReference type="SMART" id="SM00382">
    <property type="entry name" value="AAA"/>
    <property type="match status" value="2"/>
</dbReference>
<dbReference type="FunFam" id="1.20.1560.10:FF:000009">
    <property type="entry name" value="ABC transporter B family member 1"/>
    <property type="match status" value="1"/>
</dbReference>
<dbReference type="PROSITE" id="PS50929">
    <property type="entry name" value="ABC_TM1F"/>
    <property type="match status" value="2"/>
</dbReference>
<name>A0A5J4YZE9_PORPP</name>
<evidence type="ECO:0000256" key="6">
    <source>
        <dbReference type="ARBA" id="ARBA00022737"/>
    </source>
</evidence>
<dbReference type="CDD" id="cd03249">
    <property type="entry name" value="ABC_MTABC3_MDL1_MDL2"/>
    <property type="match status" value="2"/>
</dbReference>
<dbReference type="FunFam" id="3.40.50.300:FF:000205">
    <property type="entry name" value="ABC transporter B family member 4"/>
    <property type="match status" value="1"/>
</dbReference>
<sequence length="1362" mass="148696">MLRSGLVRSSCFAMSNAHEQPDVLPHEEKSEDGGTVQDVQNSFRTEQSHSFLKKMTEWLTKRKTNQGNKSSAQEEASPTIKPLKYRHLFRYADRYDKICIFFGFWAAACHGACLPLFTIIFGDVIDQLGETSDPSAYDPDLFLDQMRTSAIWFVVIGCVAFVFAGFQVGLFMFSSARQGNRIRKKYVRGVFSQEMAYFDAHESGELTSRVAGDVGIITSGFGDKLGSFIQFYSTFLVGLIIGFAYGWKLTLVILSTTPLLVLSGALWAKFSADATVEGQAAYASAGAIAEEVFSLIRTVVAFGGEEREMERYNVELGAAYKVGVKRSAMGGVAIGLTMFIIFSSYGLGFWYGNELVQRGEMTAGRVLTVFFSVVIGAMGLGQAAPAQTAFAAARGAAPRVFEMIERVPLIDNFSTDGEILDSASFEGDLEFRNVKFTYASRPNEMILNDMSFKVNPGQTLALVGSSGCGKSTSIGLIERFYDVLEGEVLMGNKDVRTINVQSLRNQIGLVGQMPTLFAVSIRENIALGAGFEVVEQEQRHVDGSEGDLSPKCVFRRKVVSFEEIQEAAKKANAHEFIMRMPEQYDTILGQRGALLSGGQKQRVAIARALVRDPKILLLDEATSALDTKSEKTVQAAIEAAAKGRTTVVIAHRLSTVRHADIIAVVDAGQIVESGPHDELMKIPNGRYKDMVQVQNIQSEEDARKTRSHDRTDDDSPDDPLQMLAEEDEEHAILASAYNQGNACGTATARSHASEKESFMQTSETGDAGENGAVQKPAVDRNVALRALKLNTKEWYIVAIGVLGAVMNGSSFPVFALIFSELVVVLTKTDNSSDVTFWACMFVVIGVGTWIALFLQVWMFGWSGELLTRRVRSMSFAAVVRQDIAFFDHRDHTVGALSTMLASDANAARSLAGDTLGAVAASLTTIAVGIILAFTACWKLAFVVLAFMPAMVIAEMLQVKLMTGFSDKSDKQFAEAGRVASEAVDNIRTITSLGLGDHFSELYREELRGPARQARKSALVTGIAFGFSMFVEFAIWAVSFYYGSLLIDRMECSFDGVMRAISALLFAAMQLGQVSATMPDLAKAKVAATRVFRLIDLKPEIDAFSDAGSKLESVAGDIVFEEVKFEYPTRKEVPVLRGLSVFIEHGQTLALVGESGCGKSTTVGLLERFYNYRSGTIKLDGVPLTDLNVRWLRSQIGIVSQEPDLFNTTIRENILYGFSKDDMTIVTDDQIESAAELANAVDFIKGLPNGFDEPVGERGGKLSGGQRQRIALARALVRNPKILLLDEATSALDSRSERVVQEALTRAAKGRTTLVIAHRLSTIADSEKIAVVQRGRIVEQGSHAELMAKPGSQYALLVKTQHS</sequence>
<dbReference type="OrthoDB" id="6500128at2759"/>
<dbReference type="GO" id="GO:0090374">
    <property type="term" value="P:oligopeptide export from mitochondrion"/>
    <property type="evidence" value="ECO:0007669"/>
    <property type="project" value="TreeGrafter"/>
</dbReference>
<comment type="subcellular location">
    <subcellularLocation>
        <location evidence="1">Cell membrane</location>
        <topology evidence="1">Multi-pass membrane protein</topology>
    </subcellularLocation>
</comment>
<dbReference type="SUPFAM" id="SSF90123">
    <property type="entry name" value="ABC transporter transmembrane region"/>
    <property type="match status" value="2"/>
</dbReference>
<feature type="domain" description="ABC transmembrane type-1" evidence="14">
    <location>
        <begin position="798"/>
        <end position="1082"/>
    </location>
</feature>
<dbReference type="InterPro" id="IPR003593">
    <property type="entry name" value="AAA+_ATPase"/>
</dbReference>
<keyword evidence="9 12" id="KW-1133">Transmembrane helix</keyword>
<feature type="transmembrane region" description="Helical" evidence="12">
    <location>
        <begin position="225"/>
        <end position="245"/>
    </location>
</feature>
<evidence type="ECO:0000256" key="2">
    <source>
        <dbReference type="ARBA" id="ARBA00007577"/>
    </source>
</evidence>
<dbReference type="FunFam" id="3.40.50.300:FF:000251">
    <property type="entry name" value="ABC transporter B family member 19"/>
    <property type="match status" value="1"/>
</dbReference>
<dbReference type="GO" id="GO:0005524">
    <property type="term" value="F:ATP binding"/>
    <property type="evidence" value="ECO:0007669"/>
    <property type="project" value="UniProtKB-KW"/>
</dbReference>
<dbReference type="GO" id="GO:0005743">
    <property type="term" value="C:mitochondrial inner membrane"/>
    <property type="evidence" value="ECO:0007669"/>
    <property type="project" value="TreeGrafter"/>
</dbReference>
<dbReference type="PROSITE" id="PS50893">
    <property type="entry name" value="ABC_TRANSPORTER_2"/>
    <property type="match status" value="2"/>
</dbReference>
<evidence type="ECO:0000256" key="7">
    <source>
        <dbReference type="ARBA" id="ARBA00022741"/>
    </source>
</evidence>
<keyword evidence="6" id="KW-0677">Repeat</keyword>
<dbReference type="GO" id="GO:0016887">
    <property type="term" value="F:ATP hydrolysis activity"/>
    <property type="evidence" value="ECO:0007669"/>
    <property type="project" value="InterPro"/>
</dbReference>
<dbReference type="CDD" id="cd18578">
    <property type="entry name" value="ABC_6TM_Pgp_ABCB1_D2_like"/>
    <property type="match status" value="1"/>
</dbReference>
<feature type="transmembrane region" description="Helical" evidence="12">
    <location>
        <begin position="363"/>
        <end position="384"/>
    </location>
</feature>
<keyword evidence="4" id="KW-0813">Transport</keyword>
<dbReference type="Gene3D" id="3.40.50.300">
    <property type="entry name" value="P-loop containing nucleotide triphosphate hydrolases"/>
    <property type="match status" value="2"/>
</dbReference>
<dbReference type="GO" id="GO:0005886">
    <property type="term" value="C:plasma membrane"/>
    <property type="evidence" value="ECO:0007669"/>
    <property type="project" value="UniProtKB-SubCell"/>
</dbReference>
<dbReference type="InterPro" id="IPR039421">
    <property type="entry name" value="Type_1_exporter"/>
</dbReference>
<feature type="compositionally biased region" description="Basic and acidic residues" evidence="11">
    <location>
        <begin position="700"/>
        <end position="713"/>
    </location>
</feature>
<comment type="similarity">
    <text evidence="2">Belongs to the ABC transporter superfamily. ABCB family. Multidrug resistance exporter (TC 3.A.1.201) subfamily.</text>
</comment>
<evidence type="ECO:0000313" key="15">
    <source>
        <dbReference type="EMBL" id="KAA8497019.1"/>
    </source>
</evidence>
<evidence type="ECO:0000256" key="9">
    <source>
        <dbReference type="ARBA" id="ARBA00022989"/>
    </source>
</evidence>
<protein>
    <recommendedName>
        <fullName evidence="3">Probable ATP-dependent transporter ycf16</fullName>
    </recommendedName>
</protein>
<dbReference type="CDD" id="cd18577">
    <property type="entry name" value="ABC_6TM_Pgp_ABCB1_D1_like"/>
    <property type="match status" value="1"/>
</dbReference>
<evidence type="ECO:0000256" key="8">
    <source>
        <dbReference type="ARBA" id="ARBA00022840"/>
    </source>
</evidence>
<evidence type="ECO:0000256" key="3">
    <source>
        <dbReference type="ARBA" id="ARBA00014334"/>
    </source>
</evidence>
<dbReference type="Gene3D" id="1.20.1560.10">
    <property type="entry name" value="ABC transporter type 1, transmembrane domain"/>
    <property type="match status" value="1"/>
</dbReference>
<keyword evidence="10 12" id="KW-0472">Membrane</keyword>
<feature type="transmembrane region" description="Helical" evidence="12">
    <location>
        <begin position="98"/>
        <end position="121"/>
    </location>
</feature>
<accession>A0A5J4YZE9</accession>
<dbReference type="InterPro" id="IPR027417">
    <property type="entry name" value="P-loop_NTPase"/>
</dbReference>
<dbReference type="InterPro" id="IPR003439">
    <property type="entry name" value="ABC_transporter-like_ATP-bd"/>
</dbReference>
<feature type="domain" description="ABC transmembrane type-1" evidence="14">
    <location>
        <begin position="101"/>
        <end position="392"/>
    </location>
</feature>
<keyword evidence="5 12" id="KW-0812">Transmembrane</keyword>
<evidence type="ECO:0000313" key="16">
    <source>
        <dbReference type="Proteomes" id="UP000324585"/>
    </source>
</evidence>
<dbReference type="PANTHER" id="PTHR43394">
    <property type="entry name" value="ATP-DEPENDENT PERMEASE MDL1, MITOCHONDRIAL"/>
    <property type="match status" value="1"/>
</dbReference>
<dbReference type="OMA" id="QDYWLRW"/>
<dbReference type="PANTHER" id="PTHR43394:SF27">
    <property type="entry name" value="ATP-DEPENDENT TRANSLOCASE ABCB1-LIKE"/>
    <property type="match status" value="1"/>
</dbReference>
<evidence type="ECO:0000259" key="13">
    <source>
        <dbReference type="PROSITE" id="PS50893"/>
    </source>
</evidence>
<feature type="transmembrane region" description="Helical" evidence="12">
    <location>
        <begin position="331"/>
        <end position="351"/>
    </location>
</feature>
<dbReference type="Proteomes" id="UP000324585">
    <property type="component" value="Unassembled WGS sequence"/>
</dbReference>
<feature type="region of interest" description="Disordered" evidence="11">
    <location>
        <begin position="745"/>
        <end position="773"/>
    </location>
</feature>
<feature type="transmembrane region" description="Helical" evidence="12">
    <location>
        <begin position="1017"/>
        <end position="1041"/>
    </location>
</feature>
<evidence type="ECO:0000256" key="1">
    <source>
        <dbReference type="ARBA" id="ARBA00004651"/>
    </source>
</evidence>
<evidence type="ECO:0000256" key="5">
    <source>
        <dbReference type="ARBA" id="ARBA00022692"/>
    </source>
</evidence>
<organism evidence="15 16">
    <name type="scientific">Porphyridium purpureum</name>
    <name type="common">Red alga</name>
    <name type="synonym">Porphyridium cruentum</name>
    <dbReference type="NCBI Taxonomy" id="35688"/>
    <lineage>
        <taxon>Eukaryota</taxon>
        <taxon>Rhodophyta</taxon>
        <taxon>Bangiophyceae</taxon>
        <taxon>Porphyridiales</taxon>
        <taxon>Porphyridiaceae</taxon>
        <taxon>Porphyridium</taxon>
    </lineage>
</organism>
<proteinExistence type="inferred from homology"/>
<keyword evidence="8" id="KW-0067">ATP-binding</keyword>
<dbReference type="FunFam" id="1.20.1560.10:FF:000018">
    <property type="entry name" value="ATP-binding cassette subfamily B member 11"/>
    <property type="match status" value="1"/>
</dbReference>
<evidence type="ECO:0000259" key="14">
    <source>
        <dbReference type="PROSITE" id="PS50929"/>
    </source>
</evidence>
<evidence type="ECO:0000256" key="10">
    <source>
        <dbReference type="ARBA" id="ARBA00023136"/>
    </source>
</evidence>
<comment type="caution">
    <text evidence="15">The sequence shown here is derived from an EMBL/GenBank/DDBJ whole genome shotgun (WGS) entry which is preliminary data.</text>
</comment>
<dbReference type="SUPFAM" id="SSF52540">
    <property type="entry name" value="P-loop containing nucleoside triphosphate hydrolases"/>
    <property type="match status" value="2"/>
</dbReference>
<feature type="region of interest" description="Disordered" evidence="11">
    <location>
        <begin position="697"/>
        <end position="720"/>
    </location>
</feature>
<dbReference type="Pfam" id="PF00664">
    <property type="entry name" value="ABC_membrane"/>
    <property type="match status" value="2"/>
</dbReference>
<feature type="transmembrane region" description="Helical" evidence="12">
    <location>
        <begin position="794"/>
        <end position="818"/>
    </location>
</feature>
<evidence type="ECO:0000256" key="4">
    <source>
        <dbReference type="ARBA" id="ARBA00022448"/>
    </source>
</evidence>
<feature type="domain" description="ABC transporter" evidence="13">
    <location>
        <begin position="429"/>
        <end position="692"/>
    </location>
</feature>
<gene>
    <name evidence="15" type="ORF">FVE85_0748</name>
</gene>
<evidence type="ECO:0000256" key="12">
    <source>
        <dbReference type="SAM" id="Phobius"/>
    </source>
</evidence>